<name>A0A3S9B0V0_9HYPH</name>
<evidence type="ECO:0000313" key="1">
    <source>
        <dbReference type="EMBL" id="AZN70558.1"/>
    </source>
</evidence>
<proteinExistence type="predicted"/>
<organism evidence="1 2">
    <name type="scientific">Georhizobium profundi</name>
    <dbReference type="NCBI Taxonomy" id="2341112"/>
    <lineage>
        <taxon>Bacteria</taxon>
        <taxon>Pseudomonadati</taxon>
        <taxon>Pseudomonadota</taxon>
        <taxon>Alphaproteobacteria</taxon>
        <taxon>Hyphomicrobiales</taxon>
        <taxon>Rhizobiaceae</taxon>
        <taxon>Georhizobium</taxon>
    </lineage>
</organism>
<dbReference type="InterPro" id="IPR021698">
    <property type="entry name" value="DUF3280"/>
</dbReference>
<keyword evidence="2" id="KW-1185">Reference proteome</keyword>
<dbReference type="Proteomes" id="UP000268192">
    <property type="component" value="Chromosome"/>
</dbReference>
<protein>
    <submittedName>
        <fullName evidence="1">DUF2380 domain-containing protein</fullName>
    </submittedName>
</protein>
<evidence type="ECO:0000313" key="2">
    <source>
        <dbReference type="Proteomes" id="UP000268192"/>
    </source>
</evidence>
<sequence length="171" mass="19158">MTSIPVCFMLVWLLLLGSINPGLAAEGEKLAIFTFELYDTSLEGEVRGADPAEAARLEMITDLLRDAYRDQGGYELVDTDAMQERLATMPKLRTCNGCESRLARELGADRVVTGFVQKISTLILSLSMSVYDAETGNLLRKYNASIRGNTDESWIHGVRYLIRNQLFEEQQ</sequence>
<dbReference type="EMBL" id="CP032509">
    <property type="protein sequence ID" value="AZN70558.1"/>
    <property type="molecule type" value="Genomic_DNA"/>
</dbReference>
<dbReference type="Pfam" id="PF11684">
    <property type="entry name" value="DUF3280"/>
    <property type="match status" value="1"/>
</dbReference>
<dbReference type="AlphaFoldDB" id="A0A3S9B0V0"/>
<accession>A0A3S9B0V0</accession>
<reference evidence="1 2" key="1">
    <citation type="submission" date="2018-09" db="EMBL/GenBank/DDBJ databases">
        <title>Marinorhizobium profundi gen. nov., sp. nov., isolated from a deep-sea sediment sample from the New Britain Trench and proposal of Marinorhizobiaceae fam. nov. in the order Rhizobiales of the class Alphaproteobacteria.</title>
        <authorList>
            <person name="Cao J."/>
        </authorList>
    </citation>
    <scope>NUCLEOTIDE SEQUENCE [LARGE SCALE GENOMIC DNA]</scope>
    <source>
        <strain evidence="1 2">WS11</strain>
    </source>
</reference>
<dbReference type="KEGG" id="abaw:D5400_04070"/>
<dbReference type="RefSeq" id="WP_126007889.1">
    <property type="nucleotide sequence ID" value="NZ_CP032509.1"/>
</dbReference>
<dbReference type="OrthoDB" id="8089716at2"/>
<gene>
    <name evidence="1" type="ORF">D5400_04070</name>
</gene>